<dbReference type="STRING" id="933084.A0A067Q8G9"/>
<feature type="region of interest" description="Disordered" evidence="1">
    <location>
        <begin position="192"/>
        <end position="233"/>
    </location>
</feature>
<gene>
    <name evidence="2" type="ORF">JAAARDRAFT_53573</name>
</gene>
<evidence type="ECO:0000313" key="2">
    <source>
        <dbReference type="EMBL" id="KDQ63348.1"/>
    </source>
</evidence>
<protein>
    <submittedName>
        <fullName evidence="2">Uncharacterized protein</fullName>
    </submittedName>
</protein>
<dbReference type="AlphaFoldDB" id="A0A067Q8G9"/>
<feature type="compositionally biased region" description="Basic and acidic residues" evidence="1">
    <location>
        <begin position="203"/>
        <end position="223"/>
    </location>
</feature>
<accession>A0A067Q8G9</accession>
<keyword evidence="3" id="KW-1185">Reference proteome</keyword>
<feature type="compositionally biased region" description="Low complexity" evidence="1">
    <location>
        <begin position="339"/>
        <end position="375"/>
    </location>
</feature>
<name>A0A067Q8G9_9AGAM</name>
<dbReference type="InParanoid" id="A0A067Q8G9"/>
<dbReference type="Proteomes" id="UP000027265">
    <property type="component" value="Unassembled WGS sequence"/>
</dbReference>
<evidence type="ECO:0000256" key="1">
    <source>
        <dbReference type="SAM" id="MobiDB-lite"/>
    </source>
</evidence>
<feature type="region of interest" description="Disordered" evidence="1">
    <location>
        <begin position="1"/>
        <end position="33"/>
    </location>
</feature>
<feature type="compositionally biased region" description="Polar residues" evidence="1">
    <location>
        <begin position="1"/>
        <end position="11"/>
    </location>
</feature>
<feature type="region of interest" description="Disordered" evidence="1">
    <location>
        <begin position="65"/>
        <end position="150"/>
    </location>
</feature>
<feature type="region of interest" description="Disordered" evidence="1">
    <location>
        <begin position="293"/>
        <end position="432"/>
    </location>
</feature>
<evidence type="ECO:0000313" key="3">
    <source>
        <dbReference type="Proteomes" id="UP000027265"/>
    </source>
</evidence>
<feature type="compositionally biased region" description="Basic and acidic residues" evidence="1">
    <location>
        <begin position="411"/>
        <end position="420"/>
    </location>
</feature>
<feature type="compositionally biased region" description="Polar residues" evidence="1">
    <location>
        <begin position="120"/>
        <end position="130"/>
    </location>
</feature>
<feature type="compositionally biased region" description="Polar residues" evidence="1">
    <location>
        <begin position="383"/>
        <end position="393"/>
    </location>
</feature>
<reference evidence="3" key="1">
    <citation type="journal article" date="2014" name="Proc. Natl. Acad. Sci. U.S.A.">
        <title>Extensive sampling of basidiomycete genomes demonstrates inadequacy of the white-rot/brown-rot paradigm for wood decay fungi.</title>
        <authorList>
            <person name="Riley R."/>
            <person name="Salamov A.A."/>
            <person name="Brown D.W."/>
            <person name="Nagy L.G."/>
            <person name="Floudas D."/>
            <person name="Held B.W."/>
            <person name="Levasseur A."/>
            <person name="Lombard V."/>
            <person name="Morin E."/>
            <person name="Otillar R."/>
            <person name="Lindquist E.A."/>
            <person name="Sun H."/>
            <person name="LaButti K.M."/>
            <person name="Schmutz J."/>
            <person name="Jabbour D."/>
            <person name="Luo H."/>
            <person name="Baker S.E."/>
            <person name="Pisabarro A.G."/>
            <person name="Walton J.D."/>
            <person name="Blanchette R.A."/>
            <person name="Henrissat B."/>
            <person name="Martin F."/>
            <person name="Cullen D."/>
            <person name="Hibbett D.S."/>
            <person name="Grigoriev I.V."/>
        </authorList>
    </citation>
    <scope>NUCLEOTIDE SEQUENCE [LARGE SCALE GENOMIC DNA]</scope>
    <source>
        <strain evidence="3">MUCL 33604</strain>
    </source>
</reference>
<proteinExistence type="predicted"/>
<dbReference type="EMBL" id="KL197710">
    <property type="protein sequence ID" value="KDQ63348.1"/>
    <property type="molecule type" value="Genomic_DNA"/>
</dbReference>
<dbReference type="HOGENOM" id="CLU_052537_0_0_1"/>
<organism evidence="2 3">
    <name type="scientific">Jaapia argillacea MUCL 33604</name>
    <dbReference type="NCBI Taxonomy" id="933084"/>
    <lineage>
        <taxon>Eukaryota</taxon>
        <taxon>Fungi</taxon>
        <taxon>Dikarya</taxon>
        <taxon>Basidiomycota</taxon>
        <taxon>Agaricomycotina</taxon>
        <taxon>Agaricomycetes</taxon>
        <taxon>Agaricomycetidae</taxon>
        <taxon>Jaapiales</taxon>
        <taxon>Jaapiaceae</taxon>
        <taxon>Jaapia</taxon>
    </lineage>
</organism>
<feature type="compositionally biased region" description="Polar residues" evidence="1">
    <location>
        <begin position="65"/>
        <end position="81"/>
    </location>
</feature>
<dbReference type="OrthoDB" id="5396103at2759"/>
<sequence>MPDTQRPSLPTSLEDFDLPSSSANGGHHLSPTAEAMTPLLMRLRRPSLLAPKAYFSESRIHSPLASSYTLPLTRSESSNGVLSDESESDREKMWIDSSSNSCSEHPTPPLPKSRAETDSDSSMKNVSRDPSTPPRNGDSSDLPHLPPRPFSRRLSYSVRMPSLVSFITEIHPEDSEVKSEAQFQRLVASCSTIPLQPRTPRAPSDRGRYPEEADNDEAAREDTPSEDGEGDETFAYIPSLSEPIAISKPSTPAHSINGDDMFISESPGGAAMDIDVYGSPSLSSMSVNQWRYTPPPTTSAVRTNKRKLDDRFDPYPTSSKRRAVSPSLSYLRESLPSFANPRTPSSSTRPIPIPIPTIANSSSNSLASSPTISQPIPIPRPMTNISITSSPTMRTPMGLSSPVMRPIHRRRGEEEQREIDGAGEAVGGLTLD</sequence>